<name>A0ABS6G1X2_9FIRM</name>
<dbReference type="InterPro" id="IPR002156">
    <property type="entry name" value="RNaseH_domain"/>
</dbReference>
<comment type="caution">
    <text evidence="2">The sequence shown here is derived from an EMBL/GenBank/DDBJ whole genome shotgun (WGS) entry which is preliminary data.</text>
</comment>
<evidence type="ECO:0000313" key="3">
    <source>
        <dbReference type="Proteomes" id="UP000779508"/>
    </source>
</evidence>
<feature type="domain" description="RNase H type-1" evidence="1">
    <location>
        <begin position="2"/>
        <end position="133"/>
    </location>
</feature>
<dbReference type="Pfam" id="PF13456">
    <property type="entry name" value="RVT_3"/>
    <property type="match status" value="1"/>
</dbReference>
<evidence type="ECO:0000313" key="2">
    <source>
        <dbReference type="EMBL" id="MBU5675722.1"/>
    </source>
</evidence>
<dbReference type="EMBL" id="JAHLQK010000001">
    <property type="protein sequence ID" value="MBU5675722.1"/>
    <property type="molecule type" value="Genomic_DNA"/>
</dbReference>
<dbReference type="CDD" id="cd09279">
    <property type="entry name" value="RNase_HI_like"/>
    <property type="match status" value="1"/>
</dbReference>
<protein>
    <submittedName>
        <fullName evidence="2">Ribonuclease HI family protein</fullName>
    </submittedName>
</protein>
<gene>
    <name evidence="2" type="ORF">KQI88_04770</name>
</gene>
<dbReference type="PANTHER" id="PTHR48475">
    <property type="entry name" value="RIBONUCLEASE H"/>
    <property type="match status" value="1"/>
</dbReference>
<accession>A0ABS6G1X2</accession>
<dbReference type="Proteomes" id="UP000779508">
    <property type="component" value="Unassembled WGS sequence"/>
</dbReference>
<sequence>MDLKEAIIYTDGGSRGNPGIAGIGILIEDKDGNVIREISQYVGEQTNNVAEYKALSRGLEAALDLGIEKLTCYLDSELVVKQIKGEYKVKNERMIPMYNMVMPLIKKFKSFEIIHIRRELNKRADQLANEAMDNK</sequence>
<dbReference type="PANTHER" id="PTHR48475:SF1">
    <property type="entry name" value="RNASE H TYPE-1 DOMAIN-CONTAINING PROTEIN"/>
    <property type="match status" value="1"/>
</dbReference>
<dbReference type="PROSITE" id="PS50879">
    <property type="entry name" value="RNASE_H_1"/>
    <property type="match status" value="1"/>
</dbReference>
<evidence type="ECO:0000259" key="1">
    <source>
        <dbReference type="PROSITE" id="PS50879"/>
    </source>
</evidence>
<dbReference type="RefSeq" id="WP_216415177.1">
    <property type="nucleotide sequence ID" value="NZ_JAHLQK010000001.1"/>
</dbReference>
<organism evidence="2 3">
    <name type="scientific">Alkaliphilus flagellatus</name>
    <dbReference type="NCBI Taxonomy" id="2841507"/>
    <lineage>
        <taxon>Bacteria</taxon>
        <taxon>Bacillati</taxon>
        <taxon>Bacillota</taxon>
        <taxon>Clostridia</taxon>
        <taxon>Peptostreptococcales</taxon>
        <taxon>Natronincolaceae</taxon>
        <taxon>Alkaliphilus</taxon>
    </lineage>
</organism>
<reference evidence="2 3" key="1">
    <citation type="submission" date="2021-06" db="EMBL/GenBank/DDBJ databases">
        <authorList>
            <person name="Sun Q."/>
            <person name="Li D."/>
        </authorList>
    </citation>
    <scope>NUCLEOTIDE SEQUENCE [LARGE SCALE GENOMIC DNA]</scope>
    <source>
        <strain evidence="2 3">MSJ-5</strain>
    </source>
</reference>
<keyword evidence="3" id="KW-1185">Reference proteome</keyword>
<proteinExistence type="predicted"/>